<protein>
    <submittedName>
        <fullName evidence="2">Cyclic lactone autoinducer peptide</fullName>
    </submittedName>
</protein>
<dbReference type="EMBL" id="SSOB01000063">
    <property type="protein sequence ID" value="THF73101.1"/>
    <property type="molecule type" value="Genomic_DNA"/>
</dbReference>
<dbReference type="RefSeq" id="WP_136373668.1">
    <property type="nucleotide sequence ID" value="NZ_SSOB01000063.1"/>
</dbReference>
<accession>A0A4S4BLC2</accession>
<gene>
    <name evidence="2" type="ORF">E6C55_30745</name>
</gene>
<sequence>MKKQLALGLAKALGVFAVVFVSTACFFVVHRPEIPAELKRA</sequence>
<dbReference type="Proteomes" id="UP000310636">
    <property type="component" value="Unassembled WGS sequence"/>
</dbReference>
<proteinExistence type="predicted"/>
<dbReference type="NCBIfam" id="TIGR04223">
    <property type="entry name" value="quorum_AgrD"/>
    <property type="match status" value="1"/>
</dbReference>
<feature type="transmembrane region" description="Helical" evidence="1">
    <location>
        <begin position="12"/>
        <end position="30"/>
    </location>
</feature>
<organism evidence="2 3">
    <name type="scientific">Cohnella fermenti</name>
    <dbReference type="NCBI Taxonomy" id="2565925"/>
    <lineage>
        <taxon>Bacteria</taxon>
        <taxon>Bacillati</taxon>
        <taxon>Bacillota</taxon>
        <taxon>Bacilli</taxon>
        <taxon>Bacillales</taxon>
        <taxon>Paenibacillaceae</taxon>
        <taxon>Cohnella</taxon>
    </lineage>
</organism>
<dbReference type="InterPro" id="IPR009229">
    <property type="entry name" value="AgrD"/>
</dbReference>
<keyword evidence="1" id="KW-1133">Transmembrane helix</keyword>
<keyword evidence="3" id="KW-1185">Reference proteome</keyword>
<dbReference type="PROSITE" id="PS51257">
    <property type="entry name" value="PROKAR_LIPOPROTEIN"/>
    <property type="match status" value="1"/>
</dbReference>
<keyword evidence="1" id="KW-0812">Transmembrane</keyword>
<evidence type="ECO:0000256" key="1">
    <source>
        <dbReference type="SAM" id="Phobius"/>
    </source>
</evidence>
<comment type="caution">
    <text evidence="2">The sequence shown here is derived from an EMBL/GenBank/DDBJ whole genome shotgun (WGS) entry which is preliminary data.</text>
</comment>
<name>A0A4S4BLC2_9BACL</name>
<dbReference type="AlphaFoldDB" id="A0A4S4BLC2"/>
<reference evidence="2 3" key="1">
    <citation type="submission" date="2019-04" db="EMBL/GenBank/DDBJ databases">
        <title>Cohnella sp. nov. isolated from preserved vegetables.</title>
        <authorList>
            <person name="Lin S.-Y."/>
            <person name="Hung M.-H."/>
            <person name="Young C.-C."/>
        </authorList>
    </citation>
    <scope>NUCLEOTIDE SEQUENCE [LARGE SCALE GENOMIC DNA]</scope>
    <source>
        <strain evidence="2 3">CC-MHH1044</strain>
    </source>
</reference>
<evidence type="ECO:0000313" key="2">
    <source>
        <dbReference type="EMBL" id="THF73101.1"/>
    </source>
</evidence>
<evidence type="ECO:0000313" key="3">
    <source>
        <dbReference type="Proteomes" id="UP000310636"/>
    </source>
</evidence>
<keyword evidence="1" id="KW-0472">Membrane</keyword>